<dbReference type="AlphaFoldDB" id="A0A0H2UT27"/>
<feature type="domain" description="Transcriptional regulator DauR-like HTH" evidence="2">
    <location>
        <begin position="162"/>
        <end position="220"/>
    </location>
</feature>
<sequence length="226" mass="25623">MDKETLNYWKTVITFLHDVLGDNYEIILHVIDKNDIYIGELVNSHISGRSKQSPLTTFALDLITNKVYKEKDFVTNYKAIVSPQHKEVRGSTFFIKDKKGNLEGMLCINLDISAYQGVARDLLKLVNLNLEHFIPTAKEPKTVTPQPEEAVEILTSNIQDIIGQIIDPSLLRHNVHLSQDVKIDIVAKLYEKGVFQLKGAVSKVADILCISEPSVYRYLKKIEADQ</sequence>
<evidence type="ECO:0008006" key="5">
    <source>
        <dbReference type="Google" id="ProtNLM"/>
    </source>
</evidence>
<gene>
    <name evidence="3" type="ordered locus">SpyM3_0111</name>
</gene>
<evidence type="ECO:0000313" key="4">
    <source>
        <dbReference type="Proteomes" id="UP000000564"/>
    </source>
</evidence>
<dbReference type="Pfam" id="PF13309">
    <property type="entry name" value="HTH_22"/>
    <property type="match status" value="1"/>
</dbReference>
<evidence type="ECO:0000259" key="1">
    <source>
        <dbReference type="Pfam" id="PF08348"/>
    </source>
</evidence>
<dbReference type="GeneID" id="69900112"/>
<reference evidence="3 4" key="1">
    <citation type="journal article" date="2002" name="Proc. Natl. Acad. Sci. U.S.A.">
        <title>Genome sequence of a serotype M3 strain of group A Streptococcus: phage-encoded toxins, the high-virulence phenotype, and clone emergence.</title>
        <authorList>
            <person name="Beres S.B."/>
            <person name="Sylva G.L."/>
            <person name="Barbian K.D."/>
            <person name="Lei B."/>
            <person name="Hoff J.S."/>
            <person name="Mammarella N.D."/>
            <person name="Liu M.Y."/>
            <person name="Smoot J.C."/>
            <person name="Porcella S.F."/>
            <person name="Parkins L.D."/>
            <person name="Campbell D.S."/>
            <person name="Smith T.M."/>
            <person name="McCormick J.K."/>
            <person name="Leung D.Y."/>
            <person name="Schlievert P.M."/>
            <person name="Musser J.M."/>
        </authorList>
    </citation>
    <scope>NUCLEOTIDE SEQUENCE [LARGE SCALE GENOMIC DNA]</scope>
    <source>
        <strain evidence="4">ATCC BAA-595 / MGAS315</strain>
    </source>
</reference>
<dbReference type="RefSeq" id="WP_002986450.1">
    <property type="nucleotide sequence ID" value="NC_004070.1"/>
</dbReference>
<evidence type="ECO:0000259" key="2">
    <source>
        <dbReference type="Pfam" id="PF13309"/>
    </source>
</evidence>
<proteinExistence type="predicted"/>
<dbReference type="Pfam" id="PF08348">
    <property type="entry name" value="PAS_6"/>
    <property type="match status" value="1"/>
</dbReference>
<dbReference type="HOGENOM" id="CLU_080179_2_0_9"/>
<dbReference type="InterPro" id="IPR013559">
    <property type="entry name" value="YheO"/>
</dbReference>
<protein>
    <recommendedName>
        <fullName evidence="5">DNA-binding protein</fullName>
    </recommendedName>
</protein>
<dbReference type="InterPro" id="IPR039445">
    <property type="entry name" value="DauR-like_HTH"/>
</dbReference>
<accession>A0A0H2UT27</accession>
<evidence type="ECO:0000313" key="3">
    <source>
        <dbReference type="EMBL" id="AAM78718.1"/>
    </source>
</evidence>
<dbReference type="PANTHER" id="PTHR35568:SF1">
    <property type="entry name" value="TRANSCRIPTIONAL REGULATOR DAUR"/>
    <property type="match status" value="1"/>
</dbReference>
<name>A0A0H2UT27_STRP3</name>
<dbReference type="PANTHER" id="PTHR35568">
    <property type="entry name" value="TRANSCRIPTIONAL REGULATOR DAUR"/>
    <property type="match status" value="1"/>
</dbReference>
<dbReference type="EMBL" id="AE014074">
    <property type="protein sequence ID" value="AAM78718.1"/>
    <property type="molecule type" value="Genomic_DNA"/>
</dbReference>
<feature type="domain" description="YheO-like" evidence="1">
    <location>
        <begin position="6"/>
        <end position="117"/>
    </location>
</feature>
<organism evidence="3 4">
    <name type="scientific">Streptococcus pyogenes serotype M3 (strain ATCC BAA-595 / MGAS315)</name>
    <dbReference type="NCBI Taxonomy" id="198466"/>
    <lineage>
        <taxon>Bacteria</taxon>
        <taxon>Bacillati</taxon>
        <taxon>Bacillota</taxon>
        <taxon>Bacilli</taxon>
        <taxon>Lactobacillales</taxon>
        <taxon>Streptococcaceae</taxon>
        <taxon>Streptococcus</taxon>
    </lineage>
</organism>
<dbReference type="InterPro" id="IPR039446">
    <property type="entry name" value="DauR-like"/>
</dbReference>
<dbReference type="KEGG" id="spg:SpyM3_0111"/>
<dbReference type="Proteomes" id="UP000000564">
    <property type="component" value="Chromosome"/>
</dbReference>